<reference evidence="4" key="1">
    <citation type="submission" date="2013-03" db="EMBL/GenBank/DDBJ databases">
        <title>The Genome Sequence of Anopheles dirus WRAIR2.</title>
        <authorList>
            <consortium name="The Broad Institute Genomics Platform"/>
            <person name="Neafsey D.E."/>
            <person name="Walton C."/>
            <person name="Walker B."/>
            <person name="Young S.K."/>
            <person name="Zeng Q."/>
            <person name="Gargeya S."/>
            <person name="Fitzgerald M."/>
            <person name="Haas B."/>
            <person name="Abouelleil A."/>
            <person name="Allen A.W."/>
            <person name="Alvarado L."/>
            <person name="Arachchi H.M."/>
            <person name="Berlin A.M."/>
            <person name="Chapman S.B."/>
            <person name="Gainer-Dewar J."/>
            <person name="Goldberg J."/>
            <person name="Griggs A."/>
            <person name="Gujja S."/>
            <person name="Hansen M."/>
            <person name="Howarth C."/>
            <person name="Imamovic A."/>
            <person name="Ireland A."/>
            <person name="Larimer J."/>
            <person name="McCowan C."/>
            <person name="Murphy C."/>
            <person name="Pearson M."/>
            <person name="Poon T.W."/>
            <person name="Priest M."/>
            <person name="Roberts A."/>
            <person name="Saif S."/>
            <person name="Shea T."/>
            <person name="Sisk P."/>
            <person name="Sykes S."/>
            <person name="Wortman J."/>
            <person name="Nusbaum C."/>
            <person name="Birren B."/>
        </authorList>
    </citation>
    <scope>NUCLEOTIDE SEQUENCE [LARGE SCALE GENOMIC DNA]</scope>
    <source>
        <strain evidence="4">WRAIR2</strain>
    </source>
</reference>
<dbReference type="GO" id="GO:0045944">
    <property type="term" value="P:positive regulation of transcription by RNA polymerase II"/>
    <property type="evidence" value="ECO:0007669"/>
    <property type="project" value="TreeGrafter"/>
</dbReference>
<organism evidence="3 4">
    <name type="scientific">Anopheles dirus</name>
    <dbReference type="NCBI Taxonomy" id="7168"/>
    <lineage>
        <taxon>Eukaryota</taxon>
        <taxon>Metazoa</taxon>
        <taxon>Ecdysozoa</taxon>
        <taxon>Arthropoda</taxon>
        <taxon>Hexapoda</taxon>
        <taxon>Insecta</taxon>
        <taxon>Pterygota</taxon>
        <taxon>Neoptera</taxon>
        <taxon>Endopterygota</taxon>
        <taxon>Diptera</taxon>
        <taxon>Nematocera</taxon>
        <taxon>Culicoidea</taxon>
        <taxon>Culicidae</taxon>
        <taxon>Anophelinae</taxon>
        <taxon>Anopheles</taxon>
    </lineage>
</organism>
<feature type="compositionally biased region" description="Basic residues" evidence="1">
    <location>
        <begin position="31"/>
        <end position="40"/>
    </location>
</feature>
<dbReference type="FunFam" id="2.60.200.20:FF:000097">
    <property type="entry name" value="AGAP005560-PA-like protein"/>
    <property type="match status" value="1"/>
</dbReference>
<dbReference type="PANTHER" id="PTHR13233">
    <property type="entry name" value="MICROSPHERULE PROTEIN 1"/>
    <property type="match status" value="1"/>
</dbReference>
<dbReference type="Proteomes" id="UP000075884">
    <property type="component" value="Unassembled WGS sequence"/>
</dbReference>
<proteinExistence type="predicted"/>
<dbReference type="InterPro" id="IPR025999">
    <property type="entry name" value="MCRS_N"/>
</dbReference>
<dbReference type="PANTHER" id="PTHR13233:SF0">
    <property type="entry name" value="MICROSPHERULE PROTEIN 1"/>
    <property type="match status" value="1"/>
</dbReference>
<evidence type="ECO:0000259" key="2">
    <source>
        <dbReference type="PROSITE" id="PS50006"/>
    </source>
</evidence>
<dbReference type="CDD" id="cd22687">
    <property type="entry name" value="FHA_MCRS1"/>
    <property type="match status" value="1"/>
</dbReference>
<dbReference type="SMART" id="SM00240">
    <property type="entry name" value="FHA"/>
    <property type="match status" value="1"/>
</dbReference>
<dbReference type="InterPro" id="IPR037912">
    <property type="entry name" value="MCRS1"/>
</dbReference>
<feature type="compositionally biased region" description="Polar residues" evidence="1">
    <location>
        <begin position="67"/>
        <end position="83"/>
    </location>
</feature>
<dbReference type="AlphaFoldDB" id="A0A182NM56"/>
<dbReference type="STRING" id="7168.A0A182NM56"/>
<feature type="compositionally biased region" description="Polar residues" evidence="1">
    <location>
        <begin position="1"/>
        <end position="25"/>
    </location>
</feature>
<feature type="region of interest" description="Disordered" evidence="1">
    <location>
        <begin position="55"/>
        <end position="108"/>
    </location>
</feature>
<dbReference type="GO" id="GO:0002151">
    <property type="term" value="F:G-quadruplex RNA binding"/>
    <property type="evidence" value="ECO:0007669"/>
    <property type="project" value="InterPro"/>
</dbReference>
<feature type="compositionally biased region" description="Polar residues" evidence="1">
    <location>
        <begin position="151"/>
        <end position="166"/>
    </location>
</feature>
<reference evidence="3" key="2">
    <citation type="submission" date="2020-05" db="UniProtKB">
        <authorList>
            <consortium name="EnsemblMetazoa"/>
        </authorList>
    </citation>
    <scope>IDENTIFICATION</scope>
    <source>
        <strain evidence="3">WRAIR2</strain>
    </source>
</reference>
<dbReference type="PROSITE" id="PS50006">
    <property type="entry name" value="FHA_DOMAIN"/>
    <property type="match status" value="1"/>
</dbReference>
<dbReference type="InterPro" id="IPR008984">
    <property type="entry name" value="SMAD_FHA_dom_sf"/>
</dbReference>
<dbReference type="Pfam" id="PF13325">
    <property type="entry name" value="MCRS_N"/>
    <property type="match status" value="1"/>
</dbReference>
<dbReference type="GO" id="GO:0044545">
    <property type="term" value="C:NSL complex"/>
    <property type="evidence" value="ECO:0007669"/>
    <property type="project" value="TreeGrafter"/>
</dbReference>
<keyword evidence="4" id="KW-1185">Reference proteome</keyword>
<dbReference type="Gene3D" id="2.60.200.20">
    <property type="match status" value="1"/>
</dbReference>
<feature type="compositionally biased region" description="Basic residues" evidence="1">
    <location>
        <begin position="171"/>
        <end position="183"/>
    </location>
</feature>
<dbReference type="InterPro" id="IPR000253">
    <property type="entry name" value="FHA_dom"/>
</dbReference>
<evidence type="ECO:0000313" key="4">
    <source>
        <dbReference type="Proteomes" id="UP000075884"/>
    </source>
</evidence>
<dbReference type="GO" id="GO:0071339">
    <property type="term" value="C:MLL1 complex"/>
    <property type="evidence" value="ECO:0007669"/>
    <property type="project" value="InterPro"/>
</dbReference>
<dbReference type="SUPFAM" id="SSF49879">
    <property type="entry name" value="SMAD/FHA domain"/>
    <property type="match status" value="1"/>
</dbReference>
<evidence type="ECO:0000313" key="3">
    <source>
        <dbReference type="EnsemblMetazoa" id="ADIR008738-PA"/>
    </source>
</evidence>
<sequence>MDANTSIKTEPTMECSTPTSATDLANDQKRRSSSRSIKRKRFDDEIVEFSMSSTPIQQMKNVGGRSRTLSQSMTPLGAASTQGPPLVPTSGGPGVVAGSPTGTVSETMPPPIPSTLQPPLPAVVAAVSAPLQPPPPPPPTSITLPPPQAPNPATSILQQLNSNASVNDKKRALKSSKKTKKKSASQQIAAKDLGRWKPMDDLALITGILQTNDLRTVHRGTKFSCKFTIQEMQIRWCSLLYEEPISRIAVSAMRNMHPELVESVQSKALFSSAEEELLGTIKSSEVPTLEAFQELLNKNSSVFYHSRTAKNLLNHWQLMKQYSLLPDQSVQSLPKNDNILSFSDAEDLINDSELAEPRDEPLETELTLADRKSKKEIRYLENELNRWSVLVDSLTGIGFSPDFDNQTLAAIRGRMVRFLMRSQEIVLGRSTKDSTVDVDLSLEGPACKVSRKQGSIKLRSNGDFFITNEGKRPLYIDGRPLLCGHKTRLNDNCVIEISNLRFVFLINHDFINAVRQESAKMNIPLN</sequence>
<feature type="region of interest" description="Disordered" evidence="1">
    <location>
        <begin position="129"/>
        <end position="188"/>
    </location>
</feature>
<accession>A0A182NM56</accession>
<protein>
    <recommendedName>
        <fullName evidence="2">FHA domain-containing protein</fullName>
    </recommendedName>
</protein>
<feature type="domain" description="FHA" evidence="2">
    <location>
        <begin position="425"/>
        <end position="481"/>
    </location>
</feature>
<feature type="region of interest" description="Disordered" evidence="1">
    <location>
        <begin position="1"/>
        <end position="43"/>
    </location>
</feature>
<feature type="compositionally biased region" description="Pro residues" evidence="1">
    <location>
        <begin position="131"/>
        <end position="150"/>
    </location>
</feature>
<dbReference type="GO" id="GO:0031011">
    <property type="term" value="C:Ino80 complex"/>
    <property type="evidence" value="ECO:0007669"/>
    <property type="project" value="InterPro"/>
</dbReference>
<dbReference type="VEuPathDB" id="VectorBase:ADIR008738"/>
<evidence type="ECO:0000256" key="1">
    <source>
        <dbReference type="SAM" id="MobiDB-lite"/>
    </source>
</evidence>
<dbReference type="Pfam" id="PF00498">
    <property type="entry name" value="FHA"/>
    <property type="match status" value="1"/>
</dbReference>
<dbReference type="EnsemblMetazoa" id="ADIR008738-RA">
    <property type="protein sequence ID" value="ADIR008738-PA"/>
    <property type="gene ID" value="ADIR008738"/>
</dbReference>
<name>A0A182NM56_9DIPT</name>